<dbReference type="AlphaFoldDB" id="A0A1H7TZ71"/>
<protein>
    <recommendedName>
        <fullName evidence="5 11">2-dehydropantoate 2-reductase</fullName>
        <ecNumber evidence="4 11">1.1.1.169</ecNumber>
    </recommendedName>
    <alternativeName>
        <fullName evidence="9 11">Ketopantoate reductase</fullName>
    </alternativeName>
</protein>
<dbReference type="EMBL" id="FOAN01000006">
    <property type="protein sequence ID" value="SEL89738.1"/>
    <property type="molecule type" value="Genomic_DNA"/>
</dbReference>
<dbReference type="GO" id="GO:0015940">
    <property type="term" value="P:pantothenate biosynthetic process"/>
    <property type="evidence" value="ECO:0007669"/>
    <property type="project" value="UniProtKB-UniPathway"/>
</dbReference>
<dbReference type="InterPro" id="IPR013752">
    <property type="entry name" value="KPA_reductase"/>
</dbReference>
<dbReference type="Gene3D" id="1.10.1040.10">
    <property type="entry name" value="N-(1-d-carboxylethyl)-l-norvaline Dehydrogenase, domain 2"/>
    <property type="match status" value="1"/>
</dbReference>
<organism evidence="14 15">
    <name type="scientific">Bosea lupini</name>
    <dbReference type="NCBI Taxonomy" id="1036779"/>
    <lineage>
        <taxon>Bacteria</taxon>
        <taxon>Pseudomonadati</taxon>
        <taxon>Pseudomonadota</taxon>
        <taxon>Alphaproteobacteria</taxon>
        <taxon>Hyphomicrobiales</taxon>
        <taxon>Boseaceae</taxon>
        <taxon>Bosea</taxon>
    </lineage>
</organism>
<evidence type="ECO:0000256" key="1">
    <source>
        <dbReference type="ARBA" id="ARBA00002919"/>
    </source>
</evidence>
<dbReference type="InterPro" id="IPR013328">
    <property type="entry name" value="6PGD_dom2"/>
</dbReference>
<dbReference type="GO" id="GO:0008677">
    <property type="term" value="F:2-dehydropantoate 2-reductase activity"/>
    <property type="evidence" value="ECO:0007669"/>
    <property type="project" value="UniProtKB-EC"/>
</dbReference>
<dbReference type="Pfam" id="PF02558">
    <property type="entry name" value="ApbA"/>
    <property type="match status" value="1"/>
</dbReference>
<dbReference type="FunFam" id="1.10.1040.10:FF:000017">
    <property type="entry name" value="2-dehydropantoate 2-reductase"/>
    <property type="match status" value="1"/>
</dbReference>
<evidence type="ECO:0000256" key="2">
    <source>
        <dbReference type="ARBA" id="ARBA00004994"/>
    </source>
</evidence>
<comment type="similarity">
    <text evidence="3 11">Belongs to the ketopantoate reductase family.</text>
</comment>
<dbReference type="STRING" id="1036779.SAMN04515666_10639"/>
<dbReference type="Gene3D" id="3.40.50.720">
    <property type="entry name" value="NAD(P)-binding Rossmann-like Domain"/>
    <property type="match status" value="1"/>
</dbReference>
<keyword evidence="7 11" id="KW-0521">NADP</keyword>
<evidence type="ECO:0000256" key="8">
    <source>
        <dbReference type="ARBA" id="ARBA00023002"/>
    </source>
</evidence>
<dbReference type="RefSeq" id="WP_091837249.1">
    <property type="nucleotide sequence ID" value="NZ_FOAN01000006.1"/>
</dbReference>
<evidence type="ECO:0000259" key="12">
    <source>
        <dbReference type="Pfam" id="PF02558"/>
    </source>
</evidence>
<evidence type="ECO:0000256" key="4">
    <source>
        <dbReference type="ARBA" id="ARBA00013014"/>
    </source>
</evidence>
<accession>A0A1H7TZ71</accession>
<name>A0A1H7TZ71_9HYPH</name>
<evidence type="ECO:0000256" key="10">
    <source>
        <dbReference type="ARBA" id="ARBA00048793"/>
    </source>
</evidence>
<evidence type="ECO:0000256" key="3">
    <source>
        <dbReference type="ARBA" id="ARBA00007870"/>
    </source>
</evidence>
<reference evidence="15" key="1">
    <citation type="submission" date="2016-10" db="EMBL/GenBank/DDBJ databases">
        <authorList>
            <person name="Varghese N."/>
            <person name="Submissions S."/>
        </authorList>
    </citation>
    <scope>NUCLEOTIDE SEQUENCE [LARGE SCALE GENOMIC DNA]</scope>
    <source>
        <strain evidence="15">LMG 26383,CCUG 61248,R- 45681</strain>
    </source>
</reference>
<dbReference type="Proteomes" id="UP000199664">
    <property type="component" value="Unassembled WGS sequence"/>
</dbReference>
<dbReference type="Pfam" id="PF08546">
    <property type="entry name" value="ApbA_C"/>
    <property type="match status" value="1"/>
</dbReference>
<sequence>MRICILGAGALGSAIGGTLAEAGHEVTLVNRNRGHVDAIRERGLVLRGDGHDRIVHLAAATDTAGMAPVDLVLVLVKSPDTEAAVSAARSIVGPDTLVISLQNGVGQEELLTSILGRRHVLAGRTYTGGVMLGPGHVLCGVAGKETIIGEMDGAVTPRAAALAQALTEAGLDTRVSAEIRAVIWDKLLVNVATGALAAVTGLTYGQLYQLPEIEETAVAAVAEAMAVAQACGIRLATSDPRAPWRKASSGLPPEFKTSMLQSLENGRRTEIDFINGAVVREGRRMGVPTPVNATLVALVKGVETRTGISARAVAA</sequence>
<dbReference type="InterPro" id="IPR003710">
    <property type="entry name" value="ApbA"/>
</dbReference>
<evidence type="ECO:0000259" key="13">
    <source>
        <dbReference type="Pfam" id="PF08546"/>
    </source>
</evidence>
<comment type="function">
    <text evidence="1 11">Catalyzes the NADPH-dependent reduction of ketopantoate into pantoic acid.</text>
</comment>
<dbReference type="InterPro" id="IPR013332">
    <property type="entry name" value="KPR_N"/>
</dbReference>
<keyword evidence="8 11" id="KW-0560">Oxidoreductase</keyword>
<dbReference type="EC" id="1.1.1.169" evidence="4 11"/>
<dbReference type="FunFam" id="3.40.50.720:FF:000307">
    <property type="entry name" value="2-dehydropantoate 2-reductase"/>
    <property type="match status" value="1"/>
</dbReference>
<dbReference type="UniPathway" id="UPA00028">
    <property type="reaction ID" value="UER00004"/>
</dbReference>
<gene>
    <name evidence="14" type="ORF">SAMN04515666_10639</name>
</gene>
<dbReference type="SUPFAM" id="SSF51735">
    <property type="entry name" value="NAD(P)-binding Rossmann-fold domains"/>
    <property type="match status" value="1"/>
</dbReference>
<dbReference type="PANTHER" id="PTHR43765">
    <property type="entry name" value="2-DEHYDROPANTOATE 2-REDUCTASE-RELATED"/>
    <property type="match status" value="1"/>
</dbReference>
<dbReference type="OrthoDB" id="9796561at2"/>
<dbReference type="GO" id="GO:0005737">
    <property type="term" value="C:cytoplasm"/>
    <property type="evidence" value="ECO:0007669"/>
    <property type="project" value="TreeGrafter"/>
</dbReference>
<evidence type="ECO:0000256" key="7">
    <source>
        <dbReference type="ARBA" id="ARBA00022857"/>
    </source>
</evidence>
<evidence type="ECO:0000256" key="5">
    <source>
        <dbReference type="ARBA" id="ARBA00019465"/>
    </source>
</evidence>
<feature type="domain" description="Ketopantoate reductase C-terminal" evidence="13">
    <location>
        <begin position="179"/>
        <end position="303"/>
    </location>
</feature>
<dbReference type="InterPro" id="IPR050838">
    <property type="entry name" value="Ketopantoate_reductase"/>
</dbReference>
<evidence type="ECO:0000313" key="14">
    <source>
        <dbReference type="EMBL" id="SEL89738.1"/>
    </source>
</evidence>
<comment type="pathway">
    <text evidence="2 11">Cofactor biosynthesis; (R)-pantothenate biosynthesis; (R)-pantoate from 3-methyl-2-oxobutanoate: step 2/2.</text>
</comment>
<dbReference type="InterPro" id="IPR008927">
    <property type="entry name" value="6-PGluconate_DH-like_C_sf"/>
</dbReference>
<keyword evidence="6 11" id="KW-0566">Pantothenate biosynthesis</keyword>
<dbReference type="PANTHER" id="PTHR43765:SF2">
    <property type="entry name" value="2-DEHYDROPANTOATE 2-REDUCTASE"/>
    <property type="match status" value="1"/>
</dbReference>
<dbReference type="NCBIfam" id="TIGR00745">
    <property type="entry name" value="apbA_panE"/>
    <property type="match status" value="1"/>
</dbReference>
<evidence type="ECO:0000256" key="9">
    <source>
        <dbReference type="ARBA" id="ARBA00032024"/>
    </source>
</evidence>
<comment type="catalytic activity">
    <reaction evidence="10 11">
        <text>(R)-pantoate + NADP(+) = 2-dehydropantoate + NADPH + H(+)</text>
        <dbReference type="Rhea" id="RHEA:16233"/>
        <dbReference type="ChEBI" id="CHEBI:11561"/>
        <dbReference type="ChEBI" id="CHEBI:15378"/>
        <dbReference type="ChEBI" id="CHEBI:15980"/>
        <dbReference type="ChEBI" id="CHEBI:57783"/>
        <dbReference type="ChEBI" id="CHEBI:58349"/>
        <dbReference type="EC" id="1.1.1.169"/>
    </reaction>
</comment>
<feature type="domain" description="Ketopantoate reductase N-terminal" evidence="12">
    <location>
        <begin position="3"/>
        <end position="152"/>
    </location>
</feature>
<dbReference type="InterPro" id="IPR036291">
    <property type="entry name" value="NAD(P)-bd_dom_sf"/>
</dbReference>
<keyword evidence="15" id="KW-1185">Reference proteome</keyword>
<proteinExistence type="inferred from homology"/>
<evidence type="ECO:0000313" key="15">
    <source>
        <dbReference type="Proteomes" id="UP000199664"/>
    </source>
</evidence>
<dbReference type="GO" id="GO:0050661">
    <property type="term" value="F:NADP binding"/>
    <property type="evidence" value="ECO:0007669"/>
    <property type="project" value="TreeGrafter"/>
</dbReference>
<evidence type="ECO:0000256" key="6">
    <source>
        <dbReference type="ARBA" id="ARBA00022655"/>
    </source>
</evidence>
<dbReference type="SUPFAM" id="SSF48179">
    <property type="entry name" value="6-phosphogluconate dehydrogenase C-terminal domain-like"/>
    <property type="match status" value="1"/>
</dbReference>
<evidence type="ECO:0000256" key="11">
    <source>
        <dbReference type="RuleBase" id="RU362068"/>
    </source>
</evidence>